<dbReference type="PANTHER" id="PTHR42734:SF6">
    <property type="entry name" value="MOLYBDATE IMPORT ATP-BINDING PROTEIN MOLC"/>
    <property type="match status" value="1"/>
</dbReference>
<dbReference type="GO" id="GO:0016887">
    <property type="term" value="F:ATP hydrolysis activity"/>
    <property type="evidence" value="ECO:0007669"/>
    <property type="project" value="InterPro"/>
</dbReference>
<dbReference type="InterPro" id="IPR003593">
    <property type="entry name" value="AAA+_ATPase"/>
</dbReference>
<sequence length="291" mass="32325">MKIFVDEISFGYSSVDVLKDISLEINDPQLVSIIGPNGVGKSTFIHCLNKILSPTSGTVLIDDKNIENISIKDLAKLVGYVPYSANDTFPLSVTDTVLMGRHPHGTWKSLNSDLKKVEEVLVLLGIEHLAMRPFNELSAGQHQKVMLARGLVQEPKILLLDEPTSNLDIKHQIEVTRMLKELSRLKNMIIIMISHDLNIAAKYSDNMILMSKGKIHSVGKPHEVITESNLREIYNISSRIIDDHGRPHVILEDDDDEETIPLCDTAYVSSGSIINESIKLEVAGVEKVRSG</sequence>
<dbReference type="PANTHER" id="PTHR42734">
    <property type="entry name" value="METAL TRANSPORT SYSTEM ATP-BINDING PROTEIN TM_0124-RELATED"/>
    <property type="match status" value="1"/>
</dbReference>
<evidence type="ECO:0000256" key="2">
    <source>
        <dbReference type="ARBA" id="ARBA00022448"/>
    </source>
</evidence>
<evidence type="ECO:0000313" key="6">
    <source>
        <dbReference type="EMBL" id="TQS84092.1"/>
    </source>
</evidence>
<reference evidence="6" key="1">
    <citation type="submission" date="2016-03" db="EMBL/GenBank/DDBJ databases">
        <authorList>
            <person name="Borrel G."/>
            <person name="Mccann A."/>
            <person name="O'Toole P.W."/>
        </authorList>
    </citation>
    <scope>NUCLEOTIDE SEQUENCE</scope>
    <source>
        <strain evidence="6">183</strain>
    </source>
</reference>
<dbReference type="AlphaFoldDB" id="A0A8J8PGN9"/>
<evidence type="ECO:0000259" key="5">
    <source>
        <dbReference type="PROSITE" id="PS50893"/>
    </source>
</evidence>
<organism evidence="6 7">
    <name type="scientific">Candidatus Methanomassiliicoccus intestinalis</name>
    <dbReference type="NCBI Taxonomy" id="1406512"/>
    <lineage>
        <taxon>Archaea</taxon>
        <taxon>Methanobacteriati</taxon>
        <taxon>Thermoplasmatota</taxon>
        <taxon>Thermoplasmata</taxon>
        <taxon>Methanomassiliicoccales</taxon>
        <taxon>Methanomassiliicoccaceae</taxon>
        <taxon>Methanomassiliicoccus</taxon>
    </lineage>
</organism>
<keyword evidence="2" id="KW-0813">Transport</keyword>
<gene>
    <name evidence="6" type="ORF">A3207_07190</name>
</gene>
<dbReference type="PROSITE" id="PS50893">
    <property type="entry name" value="ABC_TRANSPORTER_2"/>
    <property type="match status" value="1"/>
</dbReference>
<dbReference type="InterPro" id="IPR050153">
    <property type="entry name" value="Metal_Ion_Import_ABC"/>
</dbReference>
<evidence type="ECO:0000256" key="1">
    <source>
        <dbReference type="ARBA" id="ARBA00005417"/>
    </source>
</evidence>
<dbReference type="SMART" id="SM00382">
    <property type="entry name" value="AAA"/>
    <property type="match status" value="1"/>
</dbReference>
<evidence type="ECO:0000256" key="4">
    <source>
        <dbReference type="ARBA" id="ARBA00022840"/>
    </source>
</evidence>
<dbReference type="InterPro" id="IPR027417">
    <property type="entry name" value="P-loop_NTPase"/>
</dbReference>
<comment type="caution">
    <text evidence="6">The sequence shown here is derived from an EMBL/GenBank/DDBJ whole genome shotgun (WGS) entry which is preliminary data.</text>
</comment>
<dbReference type="EMBL" id="LVVT01000007">
    <property type="protein sequence ID" value="TQS84092.1"/>
    <property type="molecule type" value="Genomic_DNA"/>
</dbReference>
<name>A0A8J8PGN9_9ARCH</name>
<proteinExistence type="inferred from homology"/>
<dbReference type="CDD" id="cd03214">
    <property type="entry name" value="ABC_Iron-Siderophores_B12_Hemin"/>
    <property type="match status" value="1"/>
</dbReference>
<feature type="domain" description="ABC transporter" evidence="5">
    <location>
        <begin position="3"/>
        <end position="237"/>
    </location>
</feature>
<protein>
    <submittedName>
        <fullName evidence="6">Iron ABC transporter ATP-binding protein</fullName>
    </submittedName>
</protein>
<dbReference type="InterPro" id="IPR003439">
    <property type="entry name" value="ABC_transporter-like_ATP-bd"/>
</dbReference>
<dbReference type="RefSeq" id="WP_400194971.1">
    <property type="nucleotide sequence ID" value="NZ_CAYAYE010000028.1"/>
</dbReference>
<dbReference type="SUPFAM" id="SSF52540">
    <property type="entry name" value="P-loop containing nucleoside triphosphate hydrolases"/>
    <property type="match status" value="1"/>
</dbReference>
<dbReference type="Gene3D" id="3.40.50.300">
    <property type="entry name" value="P-loop containing nucleotide triphosphate hydrolases"/>
    <property type="match status" value="1"/>
</dbReference>
<evidence type="ECO:0000313" key="7">
    <source>
        <dbReference type="Proteomes" id="UP000752814"/>
    </source>
</evidence>
<accession>A0A8J8PGN9</accession>
<comment type="similarity">
    <text evidence="1">Belongs to the ABC transporter superfamily.</text>
</comment>
<evidence type="ECO:0000256" key="3">
    <source>
        <dbReference type="ARBA" id="ARBA00022741"/>
    </source>
</evidence>
<dbReference type="GO" id="GO:0005524">
    <property type="term" value="F:ATP binding"/>
    <property type="evidence" value="ECO:0007669"/>
    <property type="project" value="UniProtKB-KW"/>
</dbReference>
<keyword evidence="4 6" id="KW-0067">ATP-binding</keyword>
<keyword evidence="3" id="KW-0547">Nucleotide-binding</keyword>
<dbReference type="Proteomes" id="UP000752814">
    <property type="component" value="Unassembled WGS sequence"/>
</dbReference>
<dbReference type="Pfam" id="PF00005">
    <property type="entry name" value="ABC_tran"/>
    <property type="match status" value="1"/>
</dbReference>
<dbReference type="FunFam" id="3.40.50.300:FF:000134">
    <property type="entry name" value="Iron-enterobactin ABC transporter ATP-binding protein"/>
    <property type="match status" value="1"/>
</dbReference>